<feature type="domain" description="Transposase IS116/IS110/IS902 C-terminal" evidence="1">
    <location>
        <begin position="47"/>
        <end position="92"/>
    </location>
</feature>
<dbReference type="Proteomes" id="UP000277498">
    <property type="component" value="Unassembled WGS sequence"/>
</dbReference>
<organism evidence="2 3">
    <name type="scientific">Pseudogemmobacter humi</name>
    <dbReference type="NCBI Taxonomy" id="2483812"/>
    <lineage>
        <taxon>Bacteria</taxon>
        <taxon>Pseudomonadati</taxon>
        <taxon>Pseudomonadota</taxon>
        <taxon>Alphaproteobacteria</taxon>
        <taxon>Rhodobacterales</taxon>
        <taxon>Paracoccaceae</taxon>
        <taxon>Pseudogemmobacter</taxon>
    </lineage>
</organism>
<dbReference type="GO" id="GO:0004803">
    <property type="term" value="F:transposase activity"/>
    <property type="evidence" value="ECO:0007669"/>
    <property type="project" value="InterPro"/>
</dbReference>
<gene>
    <name evidence="2" type="ORF">XINFAN_03821</name>
</gene>
<dbReference type="AlphaFoldDB" id="A0A3P5XSR0"/>
<sequence length="93" mass="9955">MEDPDSGLPVYAIDTLEVLVAALSHPEAGSGRLNAEIERRAKEDAVARRLMTVPGIGPLIATAIAALAPPPETFRKARDFAAWLGLVPRQHSM</sequence>
<dbReference type="Pfam" id="PF02371">
    <property type="entry name" value="Transposase_20"/>
    <property type="match status" value="1"/>
</dbReference>
<dbReference type="InterPro" id="IPR003346">
    <property type="entry name" value="Transposase_20"/>
</dbReference>
<dbReference type="GO" id="GO:0003677">
    <property type="term" value="F:DNA binding"/>
    <property type="evidence" value="ECO:0007669"/>
    <property type="project" value="InterPro"/>
</dbReference>
<dbReference type="EMBL" id="UXAW01000117">
    <property type="protein sequence ID" value="VDC33421.1"/>
    <property type="molecule type" value="Genomic_DNA"/>
</dbReference>
<proteinExistence type="predicted"/>
<name>A0A3P5XSR0_9RHOB</name>
<protein>
    <submittedName>
        <fullName evidence="2">Transposase IS116/IS110/IS902 family protein</fullName>
    </submittedName>
</protein>
<dbReference type="PANTHER" id="PTHR33055">
    <property type="entry name" value="TRANSPOSASE FOR INSERTION SEQUENCE ELEMENT IS1111A"/>
    <property type="match status" value="1"/>
</dbReference>
<accession>A0A3P5XSR0</accession>
<evidence type="ECO:0000313" key="2">
    <source>
        <dbReference type="EMBL" id="VDC33421.1"/>
    </source>
</evidence>
<dbReference type="PANTHER" id="PTHR33055:SF3">
    <property type="entry name" value="PUTATIVE TRANSPOSASE FOR IS117-RELATED"/>
    <property type="match status" value="1"/>
</dbReference>
<evidence type="ECO:0000259" key="1">
    <source>
        <dbReference type="Pfam" id="PF02371"/>
    </source>
</evidence>
<dbReference type="GO" id="GO:0006313">
    <property type="term" value="P:DNA transposition"/>
    <property type="evidence" value="ECO:0007669"/>
    <property type="project" value="InterPro"/>
</dbReference>
<evidence type="ECO:0000313" key="3">
    <source>
        <dbReference type="Proteomes" id="UP000277498"/>
    </source>
</evidence>
<keyword evidence="3" id="KW-1185">Reference proteome</keyword>
<dbReference type="InterPro" id="IPR047650">
    <property type="entry name" value="Transpos_IS110"/>
</dbReference>
<reference evidence="2 3" key="1">
    <citation type="submission" date="2018-11" db="EMBL/GenBank/DDBJ databases">
        <authorList>
            <person name="Criscuolo A."/>
        </authorList>
    </citation>
    <scope>NUCLEOTIDE SEQUENCE [LARGE SCALE GENOMIC DNA]</scope>
    <source>
        <strain evidence="2">ACIP111625</strain>
    </source>
</reference>